<dbReference type="SUPFAM" id="SSF46785">
    <property type="entry name" value="Winged helix' DNA-binding domain"/>
    <property type="match status" value="1"/>
</dbReference>
<reference evidence="7 8" key="1">
    <citation type="journal article" date="2016" name="Nat. Commun.">
        <title>Thousands of microbial genomes shed light on interconnected biogeochemical processes in an aquifer system.</title>
        <authorList>
            <person name="Anantharaman K."/>
            <person name="Brown C.T."/>
            <person name="Hug L.A."/>
            <person name="Sharon I."/>
            <person name="Castelle C.J."/>
            <person name="Probst A.J."/>
            <person name="Thomas B.C."/>
            <person name="Singh A."/>
            <person name="Wilkins M.J."/>
            <person name="Karaoz U."/>
            <person name="Brodie E.L."/>
            <person name="Williams K.H."/>
            <person name="Hubbard S.S."/>
            <person name="Banfield J.F."/>
        </authorList>
    </citation>
    <scope>NUCLEOTIDE SEQUENCE [LARGE SCALE GENOMIC DNA]</scope>
</reference>
<dbReference type="InterPro" id="IPR036390">
    <property type="entry name" value="WH_DNA-bd_sf"/>
</dbReference>
<dbReference type="Pfam" id="PF01628">
    <property type="entry name" value="HrcA"/>
    <property type="match status" value="1"/>
</dbReference>
<dbReference type="InterPro" id="IPR002571">
    <property type="entry name" value="HrcA"/>
</dbReference>
<keyword evidence="2 5" id="KW-0805">Transcription regulation</keyword>
<comment type="similarity">
    <text evidence="5">Belongs to the HrcA family.</text>
</comment>
<dbReference type="STRING" id="1797197.A2Y75_04655"/>
<dbReference type="PANTHER" id="PTHR34824">
    <property type="entry name" value="HEAT-INDUCIBLE TRANSCRIPTION REPRESSOR HRCA"/>
    <property type="match status" value="1"/>
</dbReference>
<evidence type="ECO:0000256" key="3">
    <source>
        <dbReference type="ARBA" id="ARBA00023016"/>
    </source>
</evidence>
<dbReference type="GO" id="GO:0045892">
    <property type="term" value="P:negative regulation of DNA-templated transcription"/>
    <property type="evidence" value="ECO:0007669"/>
    <property type="project" value="UniProtKB-UniRule"/>
</dbReference>
<proteinExistence type="inferred from homology"/>
<dbReference type="HAMAP" id="MF_00081">
    <property type="entry name" value="HrcA"/>
    <property type="match status" value="1"/>
</dbReference>
<evidence type="ECO:0000256" key="5">
    <source>
        <dbReference type="HAMAP-Rule" id="MF_00081"/>
    </source>
</evidence>
<keyword evidence="3 5" id="KW-0346">Stress response</keyword>
<dbReference type="PANTHER" id="PTHR34824:SF1">
    <property type="entry name" value="HEAT-INDUCIBLE TRANSCRIPTION REPRESSOR HRCA"/>
    <property type="match status" value="1"/>
</dbReference>
<evidence type="ECO:0000313" key="8">
    <source>
        <dbReference type="Proteomes" id="UP000177876"/>
    </source>
</evidence>
<dbReference type="Gene3D" id="3.30.390.60">
    <property type="entry name" value="Heat-inducible transcription repressor hrca homolog, domain 3"/>
    <property type="match status" value="1"/>
</dbReference>
<name>A0A1F2WGK9_9ACTN</name>
<evidence type="ECO:0000313" key="7">
    <source>
        <dbReference type="EMBL" id="OFW56005.1"/>
    </source>
</evidence>
<dbReference type="EMBL" id="MELK01000050">
    <property type="protein sequence ID" value="OFW56005.1"/>
    <property type="molecule type" value="Genomic_DNA"/>
</dbReference>
<dbReference type="InterPro" id="IPR021153">
    <property type="entry name" value="HrcA_C"/>
</dbReference>
<dbReference type="SUPFAM" id="SSF55781">
    <property type="entry name" value="GAF domain-like"/>
    <property type="match status" value="1"/>
</dbReference>
<dbReference type="Gene3D" id="1.10.10.10">
    <property type="entry name" value="Winged helix-like DNA-binding domain superfamily/Winged helix DNA-binding domain"/>
    <property type="match status" value="1"/>
</dbReference>
<dbReference type="Gene3D" id="3.30.450.40">
    <property type="match status" value="1"/>
</dbReference>
<dbReference type="InterPro" id="IPR029016">
    <property type="entry name" value="GAF-like_dom_sf"/>
</dbReference>
<evidence type="ECO:0000256" key="2">
    <source>
        <dbReference type="ARBA" id="ARBA00023015"/>
    </source>
</evidence>
<dbReference type="GO" id="GO:0003677">
    <property type="term" value="F:DNA binding"/>
    <property type="evidence" value="ECO:0007669"/>
    <property type="project" value="InterPro"/>
</dbReference>
<evidence type="ECO:0000256" key="1">
    <source>
        <dbReference type="ARBA" id="ARBA00022491"/>
    </source>
</evidence>
<accession>A0A1F2WGK9</accession>
<dbReference type="PIRSF" id="PIRSF005485">
    <property type="entry name" value="HrcA"/>
    <property type="match status" value="1"/>
</dbReference>
<evidence type="ECO:0000256" key="4">
    <source>
        <dbReference type="ARBA" id="ARBA00023163"/>
    </source>
</evidence>
<dbReference type="InterPro" id="IPR036388">
    <property type="entry name" value="WH-like_DNA-bd_sf"/>
</dbReference>
<comment type="function">
    <text evidence="5">Negative regulator of class I heat shock genes (grpE-dnaK-dnaJ and groELS operons). Prevents heat-shock induction of these operons.</text>
</comment>
<sequence length="341" mass="38921">MMDLRQQKILKAVVYKYITSGMPVGSKSLAQSINLGISPATIRNELSKLEGLGYLYQPHISAGRVPTDLGYRFYVDSLGGRPRLRDEEREAIITLFSNKSRELENLLQETSMLLSRLTSSAAMIIAPRLRRNSIKHIDLVKLAEDMILLVIITDTGRVEKRLLDLARDKNQDLEEIQRFLNRNLQGKGFAELKRLAGTQAMKELKSPRLANKLIEAIKDILSEQKYEKVFVGGMVNLLRHLDDEGMTRIENLLKHFEEQYFILNLLNEALRSDELTVRIGDENLSKELHYFSLVATPYLIRDEMMGTVSVIGPTRMDYARVIPTVDFIAKSLSRSLELLKE</sequence>
<gene>
    <name evidence="5" type="primary">hrcA</name>
    <name evidence="7" type="ORF">A2Y75_04655</name>
</gene>
<protein>
    <recommendedName>
        <fullName evidence="5">Heat-inducible transcription repressor HrcA</fullName>
    </recommendedName>
</protein>
<comment type="caution">
    <text evidence="7">The sequence shown here is derived from an EMBL/GenBank/DDBJ whole genome shotgun (WGS) entry which is preliminary data.</text>
</comment>
<keyword evidence="1 5" id="KW-0678">Repressor</keyword>
<organism evidence="7 8">
    <name type="scientific">Candidatus Solincola sediminis</name>
    <dbReference type="NCBI Taxonomy" id="1797199"/>
    <lineage>
        <taxon>Bacteria</taxon>
        <taxon>Bacillati</taxon>
        <taxon>Actinomycetota</taxon>
        <taxon>Candidatus Geothermincolia</taxon>
        <taxon>Candidatus Geothermincolales</taxon>
        <taxon>Candidatus Geothermincolaceae</taxon>
        <taxon>Candidatus Solincola</taxon>
    </lineage>
</organism>
<dbReference type="Proteomes" id="UP000177876">
    <property type="component" value="Unassembled WGS sequence"/>
</dbReference>
<keyword evidence="4 5" id="KW-0804">Transcription</keyword>
<dbReference type="InterPro" id="IPR023120">
    <property type="entry name" value="WHTH_transcript_rep_HrcA_IDD"/>
</dbReference>
<feature type="domain" description="Heat-inducible transcription repressor HrcA C-terminal" evidence="6">
    <location>
        <begin position="104"/>
        <end position="322"/>
    </location>
</feature>
<dbReference type="AlphaFoldDB" id="A0A1F2WGK9"/>
<dbReference type="NCBIfam" id="TIGR00331">
    <property type="entry name" value="hrcA"/>
    <property type="match status" value="1"/>
</dbReference>
<evidence type="ECO:0000259" key="6">
    <source>
        <dbReference type="Pfam" id="PF01628"/>
    </source>
</evidence>